<gene>
    <name evidence="2" type="ORF">CLV82_2115</name>
</gene>
<dbReference type="SUPFAM" id="SSF56601">
    <property type="entry name" value="beta-lactamase/transpeptidase-like"/>
    <property type="match status" value="1"/>
</dbReference>
<dbReference type="PANTHER" id="PTHR43283:SF7">
    <property type="entry name" value="BETA-LACTAMASE-RELATED DOMAIN-CONTAINING PROTEIN"/>
    <property type="match status" value="1"/>
</dbReference>
<dbReference type="InterPro" id="IPR001466">
    <property type="entry name" value="Beta-lactam-related"/>
</dbReference>
<dbReference type="Gene3D" id="3.40.710.10">
    <property type="entry name" value="DD-peptidase/beta-lactamase superfamily"/>
    <property type="match status" value="1"/>
</dbReference>
<organism evidence="2 3">
    <name type="scientific">Zeaxanthinibacter enoshimensis</name>
    <dbReference type="NCBI Taxonomy" id="392009"/>
    <lineage>
        <taxon>Bacteria</taxon>
        <taxon>Pseudomonadati</taxon>
        <taxon>Bacteroidota</taxon>
        <taxon>Flavobacteriia</taxon>
        <taxon>Flavobacteriales</taxon>
        <taxon>Flavobacteriaceae</taxon>
        <taxon>Zeaxanthinibacter</taxon>
    </lineage>
</organism>
<dbReference type="Proteomes" id="UP000295468">
    <property type="component" value="Unassembled WGS sequence"/>
</dbReference>
<dbReference type="EMBL" id="SNYI01000002">
    <property type="protein sequence ID" value="TDQ31407.1"/>
    <property type="molecule type" value="Genomic_DNA"/>
</dbReference>
<dbReference type="AlphaFoldDB" id="A0A4R6TL48"/>
<dbReference type="OrthoDB" id="9773047at2"/>
<dbReference type="InterPro" id="IPR012338">
    <property type="entry name" value="Beta-lactam/transpept-like"/>
</dbReference>
<dbReference type="RefSeq" id="WP_133644234.1">
    <property type="nucleotide sequence ID" value="NZ_SNYI01000002.1"/>
</dbReference>
<comment type="caution">
    <text evidence="2">The sequence shown here is derived from an EMBL/GenBank/DDBJ whole genome shotgun (WGS) entry which is preliminary data.</text>
</comment>
<proteinExistence type="predicted"/>
<dbReference type="PANTHER" id="PTHR43283">
    <property type="entry name" value="BETA-LACTAMASE-RELATED"/>
    <property type="match status" value="1"/>
</dbReference>
<sequence>MKLTLKILAAVLLLLTVLILFQLPKLDIISGYAAKYMASGVHLTDRSPGDITNNDFQVPLIKYADAEIKESSEKARGAVFGLADRYAICRDGQGCVLVHEDFGERENWLVPRRDRRPHSLPYPFGTLTPRDTVFPEIDYKIVEKAVEHAFSNNDKQRTRTLLILYKDRIIAERYADGIDKNTPVLGWSMTKSILSTLYGIMQEKGVLNIEDQADIKEWQGDDRSQITLKNLLQMQSGLEWEEDYTKISDVTKMLFFDADMTQAQRDKELQAPPGTKWNYSSGTSNLLSGLLRNYFDSDQEYLDFPYSALIDRIGMHSMLIETDWEGNFVASSYAWATTRDWGKFGLLYLHRGEWNGERIFDPSWIDFISTPVPDSEGQYGGHFWLNRGKTYPNAPADLYSANGYQGQHVFIIPSHDMVIVRTGLAETPEFDADGFFNVLFKAF</sequence>
<keyword evidence="3" id="KW-1185">Reference proteome</keyword>
<dbReference type="Pfam" id="PF00144">
    <property type="entry name" value="Beta-lactamase"/>
    <property type="match status" value="1"/>
</dbReference>
<reference evidence="2 3" key="1">
    <citation type="submission" date="2019-03" db="EMBL/GenBank/DDBJ databases">
        <title>Genomic Encyclopedia of Archaeal and Bacterial Type Strains, Phase II (KMG-II): from individual species to whole genera.</title>
        <authorList>
            <person name="Goeker M."/>
        </authorList>
    </citation>
    <scope>NUCLEOTIDE SEQUENCE [LARGE SCALE GENOMIC DNA]</scope>
    <source>
        <strain evidence="2 3">DSM 18435</strain>
    </source>
</reference>
<evidence type="ECO:0000259" key="1">
    <source>
        <dbReference type="Pfam" id="PF00144"/>
    </source>
</evidence>
<feature type="domain" description="Beta-lactamase-related" evidence="1">
    <location>
        <begin position="161"/>
        <end position="421"/>
    </location>
</feature>
<dbReference type="InterPro" id="IPR050789">
    <property type="entry name" value="Diverse_Enzym_Activities"/>
</dbReference>
<evidence type="ECO:0000313" key="3">
    <source>
        <dbReference type="Proteomes" id="UP000295468"/>
    </source>
</evidence>
<name>A0A4R6TL48_9FLAO</name>
<evidence type="ECO:0000313" key="2">
    <source>
        <dbReference type="EMBL" id="TDQ31407.1"/>
    </source>
</evidence>
<accession>A0A4R6TL48</accession>
<protein>
    <submittedName>
        <fullName evidence="2">CubicO group peptidase (Beta-lactamase class C family)</fullName>
    </submittedName>
</protein>